<keyword evidence="1" id="KW-0121">Carboxypeptidase</keyword>
<evidence type="ECO:0000313" key="1">
    <source>
        <dbReference type="EMBL" id="KAH7667057.1"/>
    </source>
</evidence>
<gene>
    <name evidence="1" type="ORF">IHE45_12G035100</name>
</gene>
<keyword evidence="2" id="KW-1185">Reference proteome</keyword>
<proteinExistence type="predicted"/>
<accession>A0ACB7V1T1</accession>
<name>A0ACB7V1T1_DIOAL</name>
<dbReference type="Proteomes" id="UP000827976">
    <property type="component" value="Chromosome 12"/>
</dbReference>
<keyword evidence="1" id="KW-0378">Hydrolase</keyword>
<protein>
    <submittedName>
        <fullName evidence="1">Peptidase S10 serine carboxypeptidase protein</fullName>
    </submittedName>
</protein>
<reference evidence="2" key="1">
    <citation type="journal article" date="2022" name="Nat. Commun.">
        <title>Chromosome evolution and the genetic basis of agronomically important traits in greater yam.</title>
        <authorList>
            <person name="Bredeson J.V."/>
            <person name="Lyons J.B."/>
            <person name="Oniyinde I.O."/>
            <person name="Okereke N.R."/>
            <person name="Kolade O."/>
            <person name="Nnabue I."/>
            <person name="Nwadili C.O."/>
            <person name="Hribova E."/>
            <person name="Parker M."/>
            <person name="Nwogha J."/>
            <person name="Shu S."/>
            <person name="Carlson J."/>
            <person name="Kariba R."/>
            <person name="Muthemba S."/>
            <person name="Knop K."/>
            <person name="Barton G.J."/>
            <person name="Sherwood A.V."/>
            <person name="Lopez-Montes A."/>
            <person name="Asiedu R."/>
            <person name="Jamnadass R."/>
            <person name="Muchugi A."/>
            <person name="Goodstein D."/>
            <person name="Egesi C.N."/>
            <person name="Featherston J."/>
            <person name="Asfaw A."/>
            <person name="Simpson G.G."/>
            <person name="Dolezel J."/>
            <person name="Hendre P.S."/>
            <person name="Van Deynze A."/>
            <person name="Kumar P.L."/>
            <person name="Obidiegwu J.E."/>
            <person name="Bhattacharjee R."/>
            <person name="Rokhsar D.S."/>
        </authorList>
    </citation>
    <scope>NUCLEOTIDE SEQUENCE [LARGE SCALE GENOMIC DNA]</scope>
    <source>
        <strain evidence="2">cv. TDa95/00328</strain>
    </source>
</reference>
<organism evidence="1 2">
    <name type="scientific">Dioscorea alata</name>
    <name type="common">Purple yam</name>
    <dbReference type="NCBI Taxonomy" id="55571"/>
    <lineage>
        <taxon>Eukaryota</taxon>
        <taxon>Viridiplantae</taxon>
        <taxon>Streptophyta</taxon>
        <taxon>Embryophyta</taxon>
        <taxon>Tracheophyta</taxon>
        <taxon>Spermatophyta</taxon>
        <taxon>Magnoliopsida</taxon>
        <taxon>Liliopsida</taxon>
        <taxon>Dioscoreales</taxon>
        <taxon>Dioscoreaceae</taxon>
        <taxon>Dioscorea</taxon>
    </lineage>
</organism>
<keyword evidence="1" id="KW-0645">Protease</keyword>
<sequence>MGIISDELYESTIISCEGEDYESPTNTLCAEKFRIVNKFINEIHGPHILEPKCP</sequence>
<comment type="caution">
    <text evidence="1">The sequence shown here is derived from an EMBL/GenBank/DDBJ whole genome shotgun (WGS) entry which is preliminary data.</text>
</comment>
<evidence type="ECO:0000313" key="2">
    <source>
        <dbReference type="Proteomes" id="UP000827976"/>
    </source>
</evidence>
<dbReference type="EMBL" id="CM037022">
    <property type="protein sequence ID" value="KAH7667057.1"/>
    <property type="molecule type" value="Genomic_DNA"/>
</dbReference>